<accession>A0A4S8JME9</accession>
<dbReference type="GO" id="GO:0031415">
    <property type="term" value="C:NatA complex"/>
    <property type="evidence" value="ECO:0007669"/>
    <property type="project" value="TreeGrafter"/>
</dbReference>
<dbReference type="GO" id="GO:0007064">
    <property type="term" value="P:mitotic sister chromatid cohesion"/>
    <property type="evidence" value="ECO:0007669"/>
    <property type="project" value="TreeGrafter"/>
</dbReference>
<keyword evidence="4" id="KW-1185">Reference proteome</keyword>
<dbReference type="InterPro" id="IPR000182">
    <property type="entry name" value="GNAT_dom"/>
</dbReference>
<proteinExistence type="predicted"/>
<gene>
    <name evidence="3" type="ORF">C4D60_Mb01t09800</name>
</gene>
<evidence type="ECO:0000313" key="4">
    <source>
        <dbReference type="Proteomes" id="UP000317650"/>
    </source>
</evidence>
<dbReference type="AlphaFoldDB" id="A0A4S8JME9"/>
<protein>
    <recommendedName>
        <fullName evidence="2">N-acetyltransferase domain-containing protein</fullName>
    </recommendedName>
</protein>
<dbReference type="PROSITE" id="PS51186">
    <property type="entry name" value="GNAT"/>
    <property type="match status" value="1"/>
</dbReference>
<dbReference type="Gene3D" id="3.40.630.30">
    <property type="match status" value="1"/>
</dbReference>
<dbReference type="Proteomes" id="UP000317650">
    <property type="component" value="Chromosome 1"/>
</dbReference>
<name>A0A4S8JME9_MUSBA</name>
<comment type="caution">
    <text evidence="3">The sequence shown here is derived from an EMBL/GenBank/DDBJ whole genome shotgun (WGS) entry which is preliminary data.</text>
</comment>
<dbReference type="CDD" id="cd04301">
    <property type="entry name" value="NAT_SF"/>
    <property type="match status" value="1"/>
</dbReference>
<feature type="compositionally biased region" description="Polar residues" evidence="1">
    <location>
        <begin position="1"/>
        <end position="13"/>
    </location>
</feature>
<dbReference type="Pfam" id="PF00583">
    <property type="entry name" value="Acetyltransf_1"/>
    <property type="match status" value="1"/>
</dbReference>
<reference evidence="3 4" key="1">
    <citation type="journal article" date="2019" name="Nat. Plants">
        <title>Genome sequencing of Musa balbisiana reveals subgenome evolution and function divergence in polyploid bananas.</title>
        <authorList>
            <person name="Yao X."/>
        </authorList>
    </citation>
    <scope>NUCLEOTIDE SEQUENCE [LARGE SCALE GENOMIC DNA]</scope>
    <source>
        <strain evidence="4">cv. DH-PKW</strain>
        <tissue evidence="3">Leaves</tissue>
    </source>
</reference>
<dbReference type="GO" id="GO:0008080">
    <property type="term" value="F:N-acetyltransferase activity"/>
    <property type="evidence" value="ECO:0007669"/>
    <property type="project" value="TreeGrafter"/>
</dbReference>
<evidence type="ECO:0000256" key="1">
    <source>
        <dbReference type="SAM" id="MobiDB-lite"/>
    </source>
</evidence>
<dbReference type="EMBL" id="PYDT01000004">
    <property type="protein sequence ID" value="THU62879.1"/>
    <property type="molecule type" value="Genomic_DNA"/>
</dbReference>
<dbReference type="STRING" id="52838.A0A4S8JME9"/>
<dbReference type="InterPro" id="IPR016181">
    <property type="entry name" value="Acyl_CoA_acyltransferase"/>
</dbReference>
<feature type="domain" description="N-acetyltransferase" evidence="2">
    <location>
        <begin position="150"/>
        <end position="288"/>
    </location>
</feature>
<evidence type="ECO:0000313" key="3">
    <source>
        <dbReference type="EMBL" id="THU62879.1"/>
    </source>
</evidence>
<dbReference type="InterPro" id="IPR051556">
    <property type="entry name" value="N-term/lysine_N-AcTrnsfr"/>
</dbReference>
<feature type="region of interest" description="Disordered" evidence="1">
    <location>
        <begin position="1"/>
        <end position="28"/>
    </location>
</feature>
<organism evidence="3 4">
    <name type="scientific">Musa balbisiana</name>
    <name type="common">Banana</name>
    <dbReference type="NCBI Taxonomy" id="52838"/>
    <lineage>
        <taxon>Eukaryota</taxon>
        <taxon>Viridiplantae</taxon>
        <taxon>Streptophyta</taxon>
        <taxon>Embryophyta</taxon>
        <taxon>Tracheophyta</taxon>
        <taxon>Spermatophyta</taxon>
        <taxon>Magnoliopsida</taxon>
        <taxon>Liliopsida</taxon>
        <taxon>Zingiberales</taxon>
        <taxon>Musaceae</taxon>
        <taxon>Musa</taxon>
    </lineage>
</organism>
<sequence>MANLSASPATSILSKGFPHDPVQKSRFTCRTPAPSRRLCLRSSQKCRLGHGGRSGARERLLGRRFVGCSSTAGEVGVVSEDGSGKAGVGDGQDKYLLREFGWGVRRMAKVGEEMSKVAHVQAEAFHTPVALLNDLFFHMFKAEVLSALMYRVRSSPPERYACLVAESASAHNSLWEPLKEIVGVVDVTVQRDEDVLCHIQGEQEYLYISGIAVLTKFRRQKIATVLLKACDVLSALWGFSYLALRAHEDDFGARKLYSNAGYKVVSRDPIWITWIGKKRRVLMVKPSPFYKTDFI</sequence>
<evidence type="ECO:0000259" key="2">
    <source>
        <dbReference type="PROSITE" id="PS51186"/>
    </source>
</evidence>
<dbReference type="SUPFAM" id="SSF55729">
    <property type="entry name" value="Acyl-CoA N-acyltransferases (Nat)"/>
    <property type="match status" value="1"/>
</dbReference>
<dbReference type="PANTHER" id="PTHR42919:SF20">
    <property type="entry name" value="GCN5-RELATED N-ACETYLTRANSFERASE 10, CHLOROPLASTIC"/>
    <property type="match status" value="1"/>
</dbReference>
<dbReference type="PANTHER" id="PTHR42919">
    <property type="entry name" value="N-ALPHA-ACETYLTRANSFERASE"/>
    <property type="match status" value="1"/>
</dbReference>